<name>A0A0V7ZEY0_9CYAN</name>
<dbReference type="Pfam" id="PF00805">
    <property type="entry name" value="Pentapeptide"/>
    <property type="match status" value="5"/>
</dbReference>
<comment type="caution">
    <text evidence="2">The sequence shown here is derived from an EMBL/GenBank/DDBJ whole genome shotgun (WGS) entry which is preliminary data.</text>
</comment>
<gene>
    <name evidence="2" type="ORF">BC008_11680</name>
</gene>
<protein>
    <recommendedName>
        <fullName evidence="1">NACHT N-terminal Helical domain-containing protein</fullName>
    </recommendedName>
</protein>
<dbReference type="SUPFAM" id="SSF141571">
    <property type="entry name" value="Pentapeptide repeat-like"/>
    <property type="match status" value="1"/>
</dbReference>
<sequence length="1023" mass="116265">MTNQQKNLEKFFHKDILQALKDNSKKIDIINNDISKITSSASLELAIKLGFIENSIEIKDISVNGFSIAGIATEGIKFYRDNIEGRPSLEEYALIAGRLAYIESFENILLTTANQFVINQISKLVVSQEYTNIEDNLEFELRMLDPNKTIHCFRETKIAKYFNKNCFALLKNAGLTTYETNTLIQRIAWNAQRYIDIALSSIAGLQTRYFGLRKSTWRKRLIKYQIIDNYLESHIGKLSQQTMFTEQFTLQDIYVPLKAQRLNKKGQINKQQLPIDLESWTLNLLQDPKKQDKIIWIQAEAGKGKTVFCRIFAEYIRRNLHPVWTPVLVNLRDIKKVEQKFEDTLKTVLDKDFCIAHDDNWLKEKNTRYLFLLDGLDDLLLQDRSSCNLIEFISQIATFQEKCQQNPGELGHRILVTTRSSVLQSLESNLPTNLDRAKILTMDNHIQKKWLNNWSAQVGTEPALAFQQFLQDKNCPNIVQELAQEPLLLYLLAAIHRNSELTGEMFECTNSTQAKIKIYQEALKSVFAQQKYSIEFIHKSLSEFLSAVNLKTKLEEWITPGICSTGFHVPQNIMDSELYDWLGCDILTPEIVDYLMVLLAQEFSLKPSLHVSSRFDIPLIKLSMGNKEKSLSVTPVKNGNKIKDFSYIRSSREVNNKIPEPIQLFERIENFHQKWCEGEFIDTHEQNLPQKKSLQLHLENIHLGQRQVDIYVGLNITILLLELQRVNHKQEHLRTKIIFNPSTPTDKINSWKFQLLRIINYSDLIHPGTFNSVVGQFLRGADLSNIDLRGVSLSGANLRSADLRGTYLRGADLSNAYLNGADLSGADLSGINLRGAYLRGVNLSGANLMGADLSESDLRSADLRNIDLRGAYLSRANLRSSDLSNMDLRGAQLEGANLEGVNLSNANLGGTDFRGAQLNNANLRKAQLSNADLRGVRLSNADLRGAKLNNSNFRGAHLKGTNISNADLSGADLRGARLLEAQLSDSFLGDINWNKDTKWEGVRSWKTAHKVPESLKQQLDLQL</sequence>
<dbReference type="InterPro" id="IPR051082">
    <property type="entry name" value="Pentapeptide-BTB/POZ_domain"/>
</dbReference>
<reference evidence="2 3" key="1">
    <citation type="journal article" date="2015" name="Genome Announc.">
        <title>Draft Genome of the Euendolithic (true boring) Cyanobacterium Mastigocoleus testarum strain BC008.</title>
        <authorList>
            <person name="Guida B.S."/>
            <person name="Garcia-Pichel F."/>
        </authorList>
    </citation>
    <scope>NUCLEOTIDE SEQUENCE [LARGE SCALE GENOMIC DNA]</scope>
    <source>
        <strain evidence="2 3">BC008</strain>
    </source>
</reference>
<feature type="domain" description="NACHT N-terminal Helical" evidence="1">
    <location>
        <begin position="61"/>
        <end position="250"/>
    </location>
</feature>
<evidence type="ECO:0000313" key="3">
    <source>
        <dbReference type="Proteomes" id="UP000053372"/>
    </source>
</evidence>
<dbReference type="InterPro" id="IPR054568">
    <property type="entry name" value="NNH3"/>
</dbReference>
<dbReference type="AlphaFoldDB" id="A0A0V7ZEY0"/>
<dbReference type="InterPro" id="IPR001646">
    <property type="entry name" value="5peptide_repeat"/>
</dbReference>
<accession>A0A0V7ZEY0</accession>
<evidence type="ECO:0000259" key="1">
    <source>
        <dbReference type="Pfam" id="PF22735"/>
    </source>
</evidence>
<dbReference type="Gene3D" id="2.160.20.80">
    <property type="entry name" value="E3 ubiquitin-protein ligase SopA"/>
    <property type="match status" value="2"/>
</dbReference>
<dbReference type="EMBL" id="LMTZ01000146">
    <property type="protein sequence ID" value="KST62972.1"/>
    <property type="molecule type" value="Genomic_DNA"/>
</dbReference>
<dbReference type="PANTHER" id="PTHR14136">
    <property type="entry name" value="BTB_POZ DOMAIN-CONTAINING PROTEIN KCTD9"/>
    <property type="match status" value="1"/>
</dbReference>
<dbReference type="Pfam" id="PF22735">
    <property type="entry name" value="NNH3"/>
    <property type="match status" value="1"/>
</dbReference>
<keyword evidence="3" id="KW-1185">Reference proteome</keyword>
<dbReference type="OrthoDB" id="473122at2"/>
<dbReference type="Gene3D" id="3.40.50.300">
    <property type="entry name" value="P-loop containing nucleotide triphosphate hydrolases"/>
    <property type="match status" value="1"/>
</dbReference>
<dbReference type="SUPFAM" id="SSF52540">
    <property type="entry name" value="P-loop containing nucleoside triphosphate hydrolases"/>
    <property type="match status" value="1"/>
</dbReference>
<organism evidence="2 3">
    <name type="scientific">Mastigocoleus testarum BC008</name>
    <dbReference type="NCBI Taxonomy" id="371196"/>
    <lineage>
        <taxon>Bacteria</taxon>
        <taxon>Bacillati</taxon>
        <taxon>Cyanobacteriota</taxon>
        <taxon>Cyanophyceae</taxon>
        <taxon>Nostocales</taxon>
        <taxon>Hapalosiphonaceae</taxon>
        <taxon>Mastigocoleus</taxon>
    </lineage>
</organism>
<dbReference type="InterPro" id="IPR027417">
    <property type="entry name" value="P-loop_NTPase"/>
</dbReference>
<proteinExistence type="predicted"/>
<dbReference type="Proteomes" id="UP000053372">
    <property type="component" value="Unassembled WGS sequence"/>
</dbReference>
<evidence type="ECO:0000313" key="2">
    <source>
        <dbReference type="EMBL" id="KST62972.1"/>
    </source>
</evidence>
<dbReference type="PANTHER" id="PTHR14136:SF17">
    <property type="entry name" value="BTB_POZ DOMAIN-CONTAINING PROTEIN KCTD9"/>
    <property type="match status" value="1"/>
</dbReference>
<dbReference type="RefSeq" id="WP_058184568.1">
    <property type="nucleotide sequence ID" value="NZ_LMTZ01000146.1"/>
</dbReference>